<organism evidence="6 7">
    <name type="scientific">Clavispora lusitaniae</name>
    <name type="common">Candida lusitaniae</name>
    <dbReference type="NCBI Taxonomy" id="36911"/>
    <lineage>
        <taxon>Eukaryota</taxon>
        <taxon>Fungi</taxon>
        <taxon>Dikarya</taxon>
        <taxon>Ascomycota</taxon>
        <taxon>Saccharomycotina</taxon>
        <taxon>Pichiomycetes</taxon>
        <taxon>Metschnikowiaceae</taxon>
        <taxon>Clavispora</taxon>
    </lineage>
</organism>
<dbReference type="InterPro" id="IPR021131">
    <property type="entry name" value="Ribosomal_uL15/eL18"/>
</dbReference>
<evidence type="ECO:0000256" key="1">
    <source>
        <dbReference type="ARBA" id="ARBA00007320"/>
    </source>
</evidence>
<comment type="caution">
    <text evidence="6">The sequence shown here is derived from an EMBL/GenBank/DDBJ whole genome shotgun (WGS) entry which is preliminary data.</text>
</comment>
<evidence type="ECO:0000256" key="2">
    <source>
        <dbReference type="ARBA" id="ARBA00022980"/>
    </source>
</evidence>
<dbReference type="NCBIfam" id="TIGR01071">
    <property type="entry name" value="rplO_bact"/>
    <property type="match status" value="1"/>
</dbReference>
<dbReference type="Pfam" id="PF00828">
    <property type="entry name" value="Ribosomal_L27A"/>
    <property type="match status" value="1"/>
</dbReference>
<feature type="domain" description="Large ribosomal subunit protein uL15/eL18" evidence="5">
    <location>
        <begin position="101"/>
        <end position="175"/>
    </location>
</feature>
<dbReference type="Proteomes" id="UP000195602">
    <property type="component" value="Unassembled WGS sequence"/>
</dbReference>
<keyword evidence="2 6" id="KW-0689">Ribosomal protein</keyword>
<dbReference type="Gene3D" id="3.100.10.10">
    <property type="match status" value="1"/>
</dbReference>
<dbReference type="HAMAP" id="MF_01341">
    <property type="entry name" value="Ribosomal_uL15"/>
    <property type="match status" value="1"/>
</dbReference>
<comment type="similarity">
    <text evidence="1">Belongs to the universal ribosomal protein uL15 family.</text>
</comment>
<evidence type="ECO:0000256" key="3">
    <source>
        <dbReference type="ARBA" id="ARBA00023274"/>
    </source>
</evidence>
<dbReference type="InterPro" id="IPR030878">
    <property type="entry name" value="Ribosomal_uL15"/>
</dbReference>
<name>A0AA91T1I9_CLALS</name>
<dbReference type="InterPro" id="IPR036227">
    <property type="entry name" value="Ribosomal_uL15/eL18_sf"/>
</dbReference>
<protein>
    <submittedName>
        <fullName evidence="6">Mitochondrial 54S ribosomal protein</fullName>
    </submittedName>
</protein>
<feature type="region of interest" description="Disordered" evidence="4">
    <location>
        <begin position="245"/>
        <end position="265"/>
    </location>
</feature>
<gene>
    <name evidence="6" type="ORF">A9F13_10g01936</name>
</gene>
<dbReference type="GO" id="GO:0003735">
    <property type="term" value="F:structural constituent of ribosome"/>
    <property type="evidence" value="ECO:0007669"/>
    <property type="project" value="InterPro"/>
</dbReference>
<dbReference type="PANTHER" id="PTHR12934">
    <property type="entry name" value="50S RIBOSOMAL PROTEIN L15"/>
    <property type="match status" value="1"/>
</dbReference>
<proteinExistence type="inferred from homology"/>
<dbReference type="AlphaFoldDB" id="A0AA91T1I9"/>
<dbReference type="SUPFAM" id="SSF52080">
    <property type="entry name" value="Ribosomal proteins L15p and L18e"/>
    <property type="match status" value="1"/>
</dbReference>
<reference evidence="6 7" key="1">
    <citation type="submission" date="2017-04" db="EMBL/GenBank/DDBJ databases">
        <title>Draft genome of the yeast Clavispora lusitaniae type strain CBS 6936.</title>
        <authorList>
            <person name="Durrens P."/>
            <person name="Klopp C."/>
            <person name="Biteau N."/>
            <person name="Fitton-Ouhabi V."/>
            <person name="Dementhon K."/>
            <person name="Accoceberry I."/>
            <person name="Sherman D.J."/>
            <person name="Noel T."/>
        </authorList>
    </citation>
    <scope>NUCLEOTIDE SEQUENCE [LARGE SCALE GENOMIC DNA]</scope>
    <source>
        <strain evidence="6 7">CBS 6936</strain>
    </source>
</reference>
<dbReference type="PANTHER" id="PTHR12934:SF11">
    <property type="entry name" value="LARGE RIBOSOMAL SUBUNIT PROTEIN UL15M"/>
    <property type="match status" value="1"/>
</dbReference>
<sequence>MLGLFNVAKSWVATPVQPFLSCVRNVSYLGNLAAFDGAVKGYKRLGRGPASGKGKTSGRGQKGQKARGKVPHWLEGGQTPYYKRFPIIGFKRPHRKIFHDVNLDRIQDFWDHGRIPLKAGETLTIKAMRDCGLLTGTLKDGVKLLGNGSETYNVPLNVEASRATSSVINAISKLGYTYTSVYHTKLGLQAHVDPDRFLLKKGYVPLQARPTHKRDIAYYSDPAHGGYLLKDRSLLLDHVGGSNMQKKKERKSELKRSLENASDRRHGDFAENKVVDLASL</sequence>
<accession>A0AA91T1I9</accession>
<feature type="region of interest" description="Disordered" evidence="4">
    <location>
        <begin position="46"/>
        <end position="69"/>
    </location>
</feature>
<evidence type="ECO:0000313" key="7">
    <source>
        <dbReference type="Proteomes" id="UP000195602"/>
    </source>
</evidence>
<keyword evidence="3" id="KW-0687">Ribonucleoprotein</keyword>
<evidence type="ECO:0000313" key="6">
    <source>
        <dbReference type="EMBL" id="OVF08045.1"/>
    </source>
</evidence>
<dbReference type="KEGG" id="clus:A9F13_10g01936"/>
<dbReference type="EMBL" id="LYUB02000010">
    <property type="protein sequence ID" value="OVF08045.1"/>
    <property type="molecule type" value="Genomic_DNA"/>
</dbReference>
<dbReference type="GO" id="GO:0005762">
    <property type="term" value="C:mitochondrial large ribosomal subunit"/>
    <property type="evidence" value="ECO:0007669"/>
    <property type="project" value="TreeGrafter"/>
</dbReference>
<dbReference type="GO" id="GO:0006412">
    <property type="term" value="P:translation"/>
    <property type="evidence" value="ECO:0007669"/>
    <property type="project" value="InterPro"/>
</dbReference>
<feature type="compositionally biased region" description="Basic and acidic residues" evidence="4">
    <location>
        <begin position="250"/>
        <end position="265"/>
    </location>
</feature>
<evidence type="ECO:0000256" key="4">
    <source>
        <dbReference type="SAM" id="MobiDB-lite"/>
    </source>
</evidence>
<dbReference type="InterPro" id="IPR005749">
    <property type="entry name" value="Ribosomal_uL15_bac-type"/>
</dbReference>
<evidence type="ECO:0000259" key="5">
    <source>
        <dbReference type="Pfam" id="PF00828"/>
    </source>
</evidence>
<feature type="compositionally biased region" description="Gly residues" evidence="4">
    <location>
        <begin position="49"/>
        <end position="61"/>
    </location>
</feature>